<feature type="domain" description="Nanos-type" evidence="14">
    <location>
        <begin position="270"/>
        <end position="337"/>
    </location>
</feature>
<evidence type="ECO:0000256" key="9">
    <source>
        <dbReference type="ARBA" id="ARBA00023268"/>
    </source>
</evidence>
<accession>A0ABR1C1J4</accession>
<sequence>MKKSEAEAGFRKNPGVRRKDTPPIREKIELCFIEKAERERPHPLSGYTPRESQQERKEQVVFTFFFSHVFVRILGRMKLWGGESTQRALITAIVRSLCTHILLLVISESLENNGLFGVAPASSGIKNNFDFGIGELAEEFAALSALTPPLTPASLPNTSEINSDNGGNLATVGTEILGVAVPESVNASIPTLDGLLPAPLPSYMPMVNFSTVAGNRPTTNSNNNNNRMAPATSTSVSSSSNKPLLQSRPRVVRRFLYWCRVLERRRRHPMCRYCYERCVHMCLDSHQPIPGVHDRGMWHGHNMRERGMVTCPHLWSTTCPHCGATKQLAHTDDYCPLTVVASCSFVYQDVVRVKVRMLSRLTYGTKVIAPFVRRFSATMSLSQEASAAKVEKVQEIRNVVNTPDARSLAQNMVHSPKGTVKVEHHGDVAVIRMDLANTKENVLNEALATDLQAAFENVERDDSIKSIVLMSGKPGSFVAGADVGMLSKVKTPNDGAAISKKAQDQFAKLEHSGKPIVAAIMGSCMGGGLELAMSCQYRIAVNDKKTQLALPEVMLGLLPGAGGTQRLPRLVSLQNAMDMMLTGKKVKADKAKKIGLVDSVVQPLGDGLEPATINTHKYLERVAIDTARQLANGTLKVKRERPLVEKVLQKIMTTSFVLDNLVMKMARDKVMKLTGGNYPAPLRILDVIRKGLVEGTSQGYTYESQCFGELMQTYQSKALVGLFNGSTECKKNKYGQGKPVNEVAVVGAGLMGAGIADVTIDKGLKCVLLDMSEQGLERGQNQIATYLNGQVKRRKINKLEKERMVSNLTPTCDYNAMKHADIVIEAVFEDLPLKHKVIKQIEGIVGKDTIIASNTSALPIKEIAKASSRPDKVIGMHYFSPVEKMQLLEIIVHDSTSKETLATAAQLGLKQGKTVVVVKDCPGFFVVRCLGPMMSEVVRLLQEGVPAGDIDKLTMQFGFPVGAATLADEVGIDVAEHVASFLGQALGPRVRGGSAELLADMVTAGFKGKKTNKGIYVYQSKGKKKVNEEAMKILQNYRLTAPGNCSSVEDRQLRLATRFVNEALICLQEGVISGPTDGDIASVFGIGFPPFWGGPFRFVDLYGAQKLVNAMNKFASAYTSEQFTPCQLLKDHAQSGKKFYP</sequence>
<comment type="caution">
    <text evidence="15">The sequence shown here is derived from an EMBL/GenBank/DDBJ whole genome shotgun (WGS) entry which is preliminary data.</text>
</comment>
<protein>
    <recommendedName>
        <fullName evidence="14">Nanos-type domain-containing protein</fullName>
    </recommendedName>
</protein>
<evidence type="ECO:0000256" key="3">
    <source>
        <dbReference type="ARBA" id="ARBA00007005"/>
    </source>
</evidence>
<name>A0ABR1C1J4_NECAM</name>
<evidence type="ECO:0000256" key="6">
    <source>
        <dbReference type="ARBA" id="ARBA00023027"/>
    </source>
</evidence>
<feature type="compositionally biased region" description="Low complexity" evidence="13">
    <location>
        <begin position="215"/>
        <end position="240"/>
    </location>
</feature>
<dbReference type="SUPFAM" id="SSF48179">
    <property type="entry name" value="6-phosphogluconate dehydrogenase C-terminal domain-like"/>
    <property type="match status" value="2"/>
</dbReference>
<keyword evidence="16" id="KW-1185">Reference proteome</keyword>
<dbReference type="Pfam" id="PF00725">
    <property type="entry name" value="3HCDH"/>
    <property type="match status" value="2"/>
</dbReference>
<evidence type="ECO:0000256" key="11">
    <source>
        <dbReference type="ARBA" id="ARBA00048361"/>
    </source>
</evidence>
<dbReference type="InterPro" id="IPR036291">
    <property type="entry name" value="NAD(P)-bd_dom_sf"/>
</dbReference>
<comment type="similarity">
    <text evidence="12">Belongs to the nanos family.</text>
</comment>
<dbReference type="Pfam" id="PF02737">
    <property type="entry name" value="3HCDH_N"/>
    <property type="match status" value="1"/>
</dbReference>
<dbReference type="NCBIfam" id="TIGR02441">
    <property type="entry name" value="fa_ox_alpha_mit"/>
    <property type="match status" value="1"/>
</dbReference>
<evidence type="ECO:0000313" key="15">
    <source>
        <dbReference type="EMBL" id="KAK6731141.1"/>
    </source>
</evidence>
<dbReference type="SUPFAM" id="SSF51735">
    <property type="entry name" value="NAD(P)-binding Rossmann-fold domains"/>
    <property type="match status" value="1"/>
</dbReference>
<dbReference type="Gene3D" id="1.10.1040.50">
    <property type="match status" value="1"/>
</dbReference>
<dbReference type="InterPro" id="IPR038129">
    <property type="entry name" value="Nanos_sf"/>
</dbReference>
<gene>
    <name evidence="15" type="primary">Necator_chrI.g3672</name>
    <name evidence="15" type="ORF">RB195_007543</name>
</gene>
<keyword evidence="12" id="KW-0810">Translation regulation</keyword>
<keyword evidence="8" id="KW-0456">Lyase</keyword>
<dbReference type="PROSITE" id="PS51522">
    <property type="entry name" value="ZF_NANOS"/>
    <property type="match status" value="1"/>
</dbReference>
<evidence type="ECO:0000256" key="8">
    <source>
        <dbReference type="ARBA" id="ARBA00023239"/>
    </source>
</evidence>
<dbReference type="InterPro" id="IPR012803">
    <property type="entry name" value="Fa_ox_alpha_mit"/>
</dbReference>
<evidence type="ECO:0000256" key="7">
    <source>
        <dbReference type="ARBA" id="ARBA00023098"/>
    </source>
</evidence>
<dbReference type="PANTHER" id="PTHR43612:SF3">
    <property type="entry name" value="TRIFUNCTIONAL ENZYME SUBUNIT ALPHA, MITOCHONDRIAL"/>
    <property type="match status" value="1"/>
</dbReference>
<feature type="region of interest" description="Disordered" evidence="13">
    <location>
        <begin position="1"/>
        <end position="23"/>
    </location>
</feature>
<keyword evidence="12" id="KW-0862">Zinc</keyword>
<dbReference type="Pfam" id="PF00378">
    <property type="entry name" value="ECH_1"/>
    <property type="match status" value="1"/>
</dbReference>
<evidence type="ECO:0000259" key="14">
    <source>
        <dbReference type="PROSITE" id="PS51522"/>
    </source>
</evidence>
<dbReference type="InterPro" id="IPR008927">
    <property type="entry name" value="6-PGluconate_DH-like_C_sf"/>
</dbReference>
<keyword evidence="9" id="KW-0511">Multifunctional enzyme</keyword>
<evidence type="ECO:0000256" key="10">
    <source>
        <dbReference type="ARBA" id="ARBA00047613"/>
    </source>
</evidence>
<proteinExistence type="inferred from homology"/>
<dbReference type="Gene3D" id="3.40.50.720">
    <property type="entry name" value="NAD(P)-binding Rossmann-like Domain"/>
    <property type="match status" value="1"/>
</dbReference>
<dbReference type="Proteomes" id="UP001303046">
    <property type="component" value="Unassembled WGS sequence"/>
</dbReference>
<evidence type="ECO:0000256" key="5">
    <source>
        <dbReference type="ARBA" id="ARBA00023002"/>
    </source>
</evidence>
<keyword evidence="12" id="KW-0694">RNA-binding</keyword>
<dbReference type="EMBL" id="JAVFWL010000001">
    <property type="protein sequence ID" value="KAK6731141.1"/>
    <property type="molecule type" value="Genomic_DNA"/>
</dbReference>
<evidence type="ECO:0000256" key="13">
    <source>
        <dbReference type="SAM" id="MobiDB-lite"/>
    </source>
</evidence>
<comment type="catalytic activity">
    <reaction evidence="11">
        <text>(3S)-hydroxydecanoyl-CoA + NAD(+) = 3-oxodecanoyl-CoA + NADH + H(+)</text>
        <dbReference type="Rhea" id="RHEA:31187"/>
        <dbReference type="ChEBI" id="CHEBI:15378"/>
        <dbReference type="ChEBI" id="CHEBI:57540"/>
        <dbReference type="ChEBI" id="CHEBI:57945"/>
        <dbReference type="ChEBI" id="CHEBI:62548"/>
        <dbReference type="ChEBI" id="CHEBI:62616"/>
    </reaction>
    <physiologicalReaction direction="left-to-right" evidence="11">
        <dbReference type="Rhea" id="RHEA:31188"/>
    </physiologicalReaction>
</comment>
<dbReference type="SUPFAM" id="SSF52096">
    <property type="entry name" value="ClpP/crotonase"/>
    <property type="match status" value="1"/>
</dbReference>
<feature type="compositionally biased region" description="Basic and acidic residues" evidence="13">
    <location>
        <begin position="1"/>
        <end position="10"/>
    </location>
</feature>
<organism evidence="15 16">
    <name type="scientific">Necator americanus</name>
    <name type="common">Human hookworm</name>
    <dbReference type="NCBI Taxonomy" id="51031"/>
    <lineage>
        <taxon>Eukaryota</taxon>
        <taxon>Metazoa</taxon>
        <taxon>Ecdysozoa</taxon>
        <taxon>Nematoda</taxon>
        <taxon>Chromadorea</taxon>
        <taxon>Rhabditida</taxon>
        <taxon>Rhabditina</taxon>
        <taxon>Rhabditomorpha</taxon>
        <taxon>Strongyloidea</taxon>
        <taxon>Ancylostomatidae</taxon>
        <taxon>Bunostominae</taxon>
        <taxon>Necator</taxon>
    </lineage>
</organism>
<keyword evidence="5" id="KW-0560">Oxidoreductase</keyword>
<dbReference type="InterPro" id="IPR006176">
    <property type="entry name" value="3-OHacyl-CoA_DH_NAD-bd"/>
</dbReference>
<keyword evidence="7" id="KW-0443">Lipid metabolism</keyword>
<reference evidence="15 16" key="1">
    <citation type="submission" date="2023-08" db="EMBL/GenBank/DDBJ databases">
        <title>A Necator americanus chromosomal reference genome.</title>
        <authorList>
            <person name="Ilik V."/>
            <person name="Petrzelkova K.J."/>
            <person name="Pardy F."/>
            <person name="Fuh T."/>
            <person name="Niatou-Singa F.S."/>
            <person name="Gouil Q."/>
            <person name="Baker L."/>
            <person name="Ritchie M.E."/>
            <person name="Jex A.R."/>
            <person name="Gazzola D."/>
            <person name="Li H."/>
            <person name="Toshio Fujiwara R."/>
            <person name="Zhan B."/>
            <person name="Aroian R.V."/>
            <person name="Pafco B."/>
            <person name="Schwarz E.M."/>
        </authorList>
    </citation>
    <scope>NUCLEOTIDE SEQUENCE [LARGE SCALE GENOMIC DNA]</scope>
    <source>
        <strain evidence="15 16">Aroian</strain>
        <tissue evidence="15">Whole animal</tissue>
    </source>
</reference>
<keyword evidence="4" id="KW-0276">Fatty acid metabolism</keyword>
<evidence type="ECO:0000256" key="4">
    <source>
        <dbReference type="ARBA" id="ARBA00022832"/>
    </source>
</evidence>
<dbReference type="InterPro" id="IPR001753">
    <property type="entry name" value="Enoyl-CoA_hydra/iso"/>
</dbReference>
<dbReference type="Gene3D" id="4.10.60.30">
    <property type="entry name" value="Nanos, RNA-binding domain"/>
    <property type="match status" value="1"/>
</dbReference>
<dbReference type="InterPro" id="IPR006108">
    <property type="entry name" value="3HC_DH_C"/>
</dbReference>
<evidence type="ECO:0000256" key="2">
    <source>
        <dbReference type="ARBA" id="ARBA00005005"/>
    </source>
</evidence>
<keyword evidence="12" id="KW-0863">Zinc-finger</keyword>
<dbReference type="CDD" id="cd06558">
    <property type="entry name" value="crotonase-like"/>
    <property type="match status" value="1"/>
</dbReference>
<keyword evidence="12" id="KW-0479">Metal-binding</keyword>
<feature type="region of interest" description="Disordered" evidence="13">
    <location>
        <begin position="215"/>
        <end position="244"/>
    </location>
</feature>
<evidence type="ECO:0000256" key="12">
    <source>
        <dbReference type="PROSITE-ProRule" id="PRU00855"/>
    </source>
</evidence>
<comment type="catalytic activity">
    <reaction evidence="1">
        <text>(3S)-hydroxyhexadecanoyl-CoA = (2E)-hexadecenoyl-CoA + H2O</text>
        <dbReference type="Rhea" id="RHEA:31163"/>
        <dbReference type="ChEBI" id="CHEBI:15377"/>
        <dbReference type="ChEBI" id="CHEBI:61526"/>
        <dbReference type="ChEBI" id="CHEBI:62613"/>
    </reaction>
    <physiologicalReaction direction="right-to-left" evidence="1">
        <dbReference type="Rhea" id="RHEA:31165"/>
    </physiologicalReaction>
</comment>
<comment type="pathway">
    <text evidence="2">Lipid metabolism; fatty acid beta-oxidation.</text>
</comment>
<evidence type="ECO:0000313" key="16">
    <source>
        <dbReference type="Proteomes" id="UP001303046"/>
    </source>
</evidence>
<keyword evidence="6" id="KW-0520">NAD</keyword>
<evidence type="ECO:0000256" key="1">
    <source>
        <dbReference type="ARBA" id="ARBA00000469"/>
    </source>
</evidence>
<dbReference type="InterPro" id="IPR024161">
    <property type="entry name" value="Znf_nanos-typ"/>
</dbReference>
<comment type="catalytic activity">
    <reaction evidence="10">
        <text>(3S)-hydroxyhexadecanoyl-CoA + NAD(+) = 3-oxohexadecanoyl-CoA + NADH + H(+)</text>
        <dbReference type="Rhea" id="RHEA:31159"/>
        <dbReference type="ChEBI" id="CHEBI:15378"/>
        <dbReference type="ChEBI" id="CHEBI:57349"/>
        <dbReference type="ChEBI" id="CHEBI:57540"/>
        <dbReference type="ChEBI" id="CHEBI:57945"/>
        <dbReference type="ChEBI" id="CHEBI:62613"/>
    </reaction>
    <physiologicalReaction direction="left-to-right" evidence="10">
        <dbReference type="Rhea" id="RHEA:31160"/>
    </physiologicalReaction>
</comment>
<dbReference type="InterPro" id="IPR050136">
    <property type="entry name" value="FA_oxidation_alpha_subunit"/>
</dbReference>
<dbReference type="InterPro" id="IPR029045">
    <property type="entry name" value="ClpP/crotonase-like_dom_sf"/>
</dbReference>
<dbReference type="Gene3D" id="3.90.226.10">
    <property type="entry name" value="2-enoyl-CoA Hydratase, Chain A, domain 1"/>
    <property type="match status" value="1"/>
</dbReference>
<dbReference type="Pfam" id="PF05741">
    <property type="entry name" value="zf-nanos"/>
    <property type="match status" value="1"/>
</dbReference>
<comment type="similarity">
    <text evidence="3">In the central section; belongs to the 3-hydroxyacyl-CoA dehydrogenase family.</text>
</comment>
<dbReference type="PANTHER" id="PTHR43612">
    <property type="entry name" value="TRIFUNCTIONAL ENZYME SUBUNIT ALPHA"/>
    <property type="match status" value="1"/>
</dbReference>